<accession>A0A7G3ZEA5</accession>
<protein>
    <submittedName>
        <fullName evidence="1">Uncharacterized protein</fullName>
    </submittedName>
</protein>
<dbReference type="OrthoDB" id="4071304at2759"/>
<dbReference type="KEGG" id="tgb:HG536_0B07090"/>
<name>A0A7G3ZEA5_9SACH</name>
<reference evidence="1 2" key="1">
    <citation type="submission" date="2020-06" db="EMBL/GenBank/DDBJ databases">
        <title>The yeast mating-type switching endonuclease HO is a domesticated member of an unorthodox homing genetic element family.</title>
        <authorList>
            <person name="Coughlan A.Y."/>
            <person name="Lombardi L."/>
            <person name="Braun-Galleani S."/>
            <person name="Martos A.R."/>
            <person name="Galeote V."/>
            <person name="Bigey F."/>
            <person name="Dequin S."/>
            <person name="Byrne K.P."/>
            <person name="Wolfe K.H."/>
        </authorList>
    </citation>
    <scope>NUCLEOTIDE SEQUENCE [LARGE SCALE GENOMIC DNA]</scope>
    <source>
        <strain evidence="1 2">CBS764</strain>
    </source>
</reference>
<dbReference type="EMBL" id="CP059247">
    <property type="protein sequence ID" value="QLL31841.1"/>
    <property type="molecule type" value="Genomic_DNA"/>
</dbReference>
<sequence length="133" mass="14896">MHVAMDPQSAKLMEHIPPAERTRAALLTYIFLDTGRGHLIHYCTFSKYLNRFPKGEKPRLNFQGLRQGLIALIREYADSPFSEEVRTAQSLTHEAMANHSVRTAYSTYAVDSFSLAPVAGSKAIQLQEEASRG</sequence>
<evidence type="ECO:0000313" key="1">
    <source>
        <dbReference type="EMBL" id="QLL31841.1"/>
    </source>
</evidence>
<keyword evidence="2" id="KW-1185">Reference proteome</keyword>
<dbReference type="RefSeq" id="XP_037138516.1">
    <property type="nucleotide sequence ID" value="XM_037282621.1"/>
</dbReference>
<proteinExistence type="predicted"/>
<gene>
    <name evidence="1" type="ORF">HG536_0B07090</name>
</gene>
<evidence type="ECO:0000313" key="2">
    <source>
        <dbReference type="Proteomes" id="UP000515788"/>
    </source>
</evidence>
<organism evidence="1 2">
    <name type="scientific">Torulaspora globosa</name>
    <dbReference type="NCBI Taxonomy" id="48254"/>
    <lineage>
        <taxon>Eukaryota</taxon>
        <taxon>Fungi</taxon>
        <taxon>Dikarya</taxon>
        <taxon>Ascomycota</taxon>
        <taxon>Saccharomycotina</taxon>
        <taxon>Saccharomycetes</taxon>
        <taxon>Saccharomycetales</taxon>
        <taxon>Saccharomycetaceae</taxon>
        <taxon>Torulaspora</taxon>
    </lineage>
</organism>
<dbReference type="GeneID" id="59324960"/>
<dbReference type="AlphaFoldDB" id="A0A7G3ZEA5"/>
<dbReference type="Proteomes" id="UP000515788">
    <property type="component" value="Chromosome 2"/>
</dbReference>